<evidence type="ECO:0000256" key="9">
    <source>
        <dbReference type="ARBA" id="ARBA00034808"/>
    </source>
</evidence>
<accession>A0AAW5IUU9</accession>
<comment type="caution">
    <text evidence="16">The sequence shown here is derived from an EMBL/GenBank/DDBJ whole genome shotgun (WGS) entry which is preliminary data.</text>
</comment>
<dbReference type="Pfam" id="PF13361">
    <property type="entry name" value="UvrD_C"/>
    <property type="match status" value="1"/>
</dbReference>
<keyword evidence="7" id="KW-0413">Isomerase</keyword>
<evidence type="ECO:0000256" key="2">
    <source>
        <dbReference type="ARBA" id="ARBA00022741"/>
    </source>
</evidence>
<dbReference type="SUPFAM" id="SSF52540">
    <property type="entry name" value="P-loop containing nucleoside triphosphate hydrolases"/>
    <property type="match status" value="1"/>
</dbReference>
<dbReference type="Gene3D" id="3.40.50.300">
    <property type="entry name" value="P-loop containing nucleotide triphosphate hydrolases"/>
    <property type="match status" value="2"/>
</dbReference>
<comment type="catalytic activity">
    <reaction evidence="8">
        <text>Couples ATP hydrolysis with the unwinding of duplex DNA by translocating in the 3'-5' direction.</text>
        <dbReference type="EC" id="5.6.2.4"/>
    </reaction>
</comment>
<dbReference type="CDD" id="cd17932">
    <property type="entry name" value="DEXQc_UvrD"/>
    <property type="match status" value="1"/>
</dbReference>
<dbReference type="Pfam" id="PF21196">
    <property type="entry name" value="PcrA_UvrD_tudor"/>
    <property type="match status" value="1"/>
</dbReference>
<evidence type="ECO:0000256" key="3">
    <source>
        <dbReference type="ARBA" id="ARBA00022801"/>
    </source>
</evidence>
<dbReference type="PANTHER" id="PTHR11070:SF2">
    <property type="entry name" value="ATP-DEPENDENT DNA HELICASE SRS2"/>
    <property type="match status" value="1"/>
</dbReference>
<dbReference type="Gene3D" id="1.10.10.160">
    <property type="match status" value="1"/>
</dbReference>
<dbReference type="GO" id="GO:0033202">
    <property type="term" value="C:DNA helicase complex"/>
    <property type="evidence" value="ECO:0007669"/>
    <property type="project" value="TreeGrafter"/>
</dbReference>
<dbReference type="InterPro" id="IPR014016">
    <property type="entry name" value="UvrD-like_ATP-bd"/>
</dbReference>
<reference evidence="16" key="1">
    <citation type="submission" date="2022-07" db="EMBL/GenBank/DDBJ databases">
        <title>Prevotella copri.</title>
        <authorList>
            <person name="Yang C."/>
        </authorList>
    </citation>
    <scope>NUCLEOTIDE SEQUENCE</scope>
    <source>
        <strain evidence="16">HF1476</strain>
    </source>
</reference>
<dbReference type="GO" id="GO:0000725">
    <property type="term" value="P:recombinational repair"/>
    <property type="evidence" value="ECO:0007669"/>
    <property type="project" value="TreeGrafter"/>
</dbReference>
<keyword evidence="5 12" id="KW-0067">ATP-binding</keyword>
<proteinExistence type="inferred from homology"/>
<evidence type="ECO:0000256" key="13">
    <source>
        <dbReference type="SAM" id="MobiDB-lite"/>
    </source>
</evidence>
<feature type="region of interest" description="Disordered" evidence="13">
    <location>
        <begin position="761"/>
        <end position="795"/>
    </location>
</feature>
<dbReference type="InterPro" id="IPR014017">
    <property type="entry name" value="DNA_helicase_UvrD-like_C"/>
</dbReference>
<evidence type="ECO:0000256" key="6">
    <source>
        <dbReference type="ARBA" id="ARBA00023125"/>
    </source>
</evidence>
<feature type="region of interest" description="Disordered" evidence="13">
    <location>
        <begin position="671"/>
        <end position="746"/>
    </location>
</feature>
<evidence type="ECO:0000256" key="12">
    <source>
        <dbReference type="PROSITE-ProRule" id="PRU00560"/>
    </source>
</evidence>
<dbReference type="InterPro" id="IPR027417">
    <property type="entry name" value="P-loop_NTPase"/>
</dbReference>
<keyword evidence="4 12" id="KW-0347">Helicase</keyword>
<evidence type="ECO:0000256" key="1">
    <source>
        <dbReference type="ARBA" id="ARBA00009922"/>
    </source>
</evidence>
<feature type="compositionally biased region" description="Polar residues" evidence="13">
    <location>
        <begin position="735"/>
        <end position="746"/>
    </location>
</feature>
<dbReference type="PANTHER" id="PTHR11070">
    <property type="entry name" value="UVRD / RECB / PCRA DNA HELICASE FAMILY MEMBER"/>
    <property type="match status" value="1"/>
</dbReference>
<evidence type="ECO:0000256" key="10">
    <source>
        <dbReference type="ARBA" id="ARBA00034923"/>
    </source>
</evidence>
<feature type="domain" description="UvrD-like helicase ATP-binding" evidence="14">
    <location>
        <begin position="5"/>
        <end position="290"/>
    </location>
</feature>
<protein>
    <recommendedName>
        <fullName evidence="9">DNA 3'-5' helicase</fullName>
        <ecNumber evidence="9">5.6.2.4</ecNumber>
    </recommendedName>
    <alternativeName>
        <fullName evidence="10">DNA 3'-5' helicase II</fullName>
    </alternativeName>
</protein>
<gene>
    <name evidence="16" type="ORF">NNC55_06775</name>
</gene>
<evidence type="ECO:0000313" key="16">
    <source>
        <dbReference type="EMBL" id="MCP9599658.1"/>
    </source>
</evidence>
<dbReference type="GO" id="GO:0005524">
    <property type="term" value="F:ATP binding"/>
    <property type="evidence" value="ECO:0007669"/>
    <property type="project" value="UniProtKB-UniRule"/>
</dbReference>
<dbReference type="RefSeq" id="WP_254973812.1">
    <property type="nucleotide sequence ID" value="NZ_JANDWK010000012.1"/>
</dbReference>
<dbReference type="GO" id="GO:0005829">
    <property type="term" value="C:cytosol"/>
    <property type="evidence" value="ECO:0007669"/>
    <property type="project" value="TreeGrafter"/>
</dbReference>
<dbReference type="EMBL" id="JANDWN010000014">
    <property type="protein sequence ID" value="MCP9599658.1"/>
    <property type="molecule type" value="Genomic_DNA"/>
</dbReference>
<name>A0AAW5IUU9_9BACT</name>
<evidence type="ECO:0000256" key="8">
    <source>
        <dbReference type="ARBA" id="ARBA00034617"/>
    </source>
</evidence>
<evidence type="ECO:0000256" key="4">
    <source>
        <dbReference type="ARBA" id="ARBA00022806"/>
    </source>
</evidence>
<dbReference type="Gene3D" id="1.10.486.10">
    <property type="entry name" value="PCRA, domain 4"/>
    <property type="match status" value="1"/>
</dbReference>
<evidence type="ECO:0000256" key="7">
    <source>
        <dbReference type="ARBA" id="ARBA00023235"/>
    </source>
</evidence>
<evidence type="ECO:0000259" key="14">
    <source>
        <dbReference type="PROSITE" id="PS51198"/>
    </source>
</evidence>
<comment type="similarity">
    <text evidence="1">Belongs to the helicase family. UvrD subfamily.</text>
</comment>
<evidence type="ECO:0000256" key="11">
    <source>
        <dbReference type="ARBA" id="ARBA00048988"/>
    </source>
</evidence>
<dbReference type="Proteomes" id="UP001204486">
    <property type="component" value="Unassembled WGS sequence"/>
</dbReference>
<dbReference type="Pfam" id="PF00580">
    <property type="entry name" value="UvrD-helicase"/>
    <property type="match status" value="1"/>
</dbReference>
<sequence length="846" mass="95703">MDLLNDLNEAQRAAVEYIDGPSLVIAGAGSGKTRVLTYKIAYLLSQGMKPWSIMALTFTNKAAREMKERIGKLVGNDLAQHLYMGTFHSIFSRILRAEAEHIGFNNNFTIYDESDSRSLIKAIVKEMELDDKKYKPAAVHAKISMAKNNLMSAAAYESDAAIFEQNKRAQIPEVGKIFVAYVQRCKQANAMDFDDLLTLTYQLFREHEDIRHKYAARFDYVLVDEYQDTNHVQMSIVMQLCQEKQRVCAVGDDSQSIYSFRGANIDNILNYQRQFQGTRLFKLEQNYRSTQTIVEAANSLIKHNRNQIPKDVFSENAKGEKIQYKPAYSDKEEAVIVAKDVKRIRREDGCQYSDFAILYRTNAQSRSFEEEFRKQGIPYRIYGGLSFYQRKEIKDIIAYFRLVANPDDEEAIKRIINYPARGIGATTVLKIADCAHQNQVSFWEVIGAPERYGLAVNKGTMNKLETFRLLISSFIERAQTTDVYELGDAIIKESGISQDIMSGKDADDLARQENLEEFLSGMSAFVEERREEGRFDELFLQDYLQDVALLTDADSDGDKDEPRVSLMTVHAAKGLEFPTVFVVGLEENIFPSPLSAASLRELEEERRLLYVAITRAEKHCILTNAKNRWRYGKMEFDNPSRFIDEIDGKLIDSQDEAGGNLFGFRAESRLGSRSGSRADSMSDQPEWARAQRPRRPWEDAEQPRYSSRYQNSKPVASQFVADPKPSLFDDEPETLRTSGRPSLSEGNFKSVRALNAAKRYMETHSSHPASRGTGFSTASVSSSTASSAGSSSCGLQEGMKIEHQRFGRGTVLKIEGTGENTKATVEFVHSGTKQLLLKYAKFTVVD</sequence>
<dbReference type="PROSITE" id="PS51217">
    <property type="entry name" value="UVRD_HELICASE_CTER"/>
    <property type="match status" value="1"/>
</dbReference>
<dbReference type="PROSITE" id="PS51198">
    <property type="entry name" value="UVRD_HELICASE_ATP_BIND"/>
    <property type="match status" value="1"/>
</dbReference>
<feature type="binding site" evidence="12">
    <location>
        <begin position="26"/>
        <end position="33"/>
    </location>
    <ligand>
        <name>ATP</name>
        <dbReference type="ChEBI" id="CHEBI:30616"/>
    </ligand>
</feature>
<keyword evidence="6" id="KW-0238">DNA-binding</keyword>
<feature type="compositionally biased region" description="Polar residues" evidence="13">
    <location>
        <begin position="704"/>
        <end position="715"/>
    </location>
</feature>
<feature type="domain" description="UvrD-like helicase C-terminal" evidence="15">
    <location>
        <begin position="291"/>
        <end position="574"/>
    </location>
</feature>
<keyword evidence="2 12" id="KW-0547">Nucleotide-binding</keyword>
<evidence type="ECO:0000256" key="5">
    <source>
        <dbReference type="ARBA" id="ARBA00022840"/>
    </source>
</evidence>
<dbReference type="EC" id="5.6.2.4" evidence="9"/>
<dbReference type="InterPro" id="IPR013986">
    <property type="entry name" value="DExx_box_DNA_helicase_dom_sf"/>
</dbReference>
<organism evidence="16 17">
    <name type="scientific">Segatella copri</name>
    <dbReference type="NCBI Taxonomy" id="165179"/>
    <lineage>
        <taxon>Bacteria</taxon>
        <taxon>Pseudomonadati</taxon>
        <taxon>Bacteroidota</taxon>
        <taxon>Bacteroidia</taxon>
        <taxon>Bacteroidales</taxon>
        <taxon>Prevotellaceae</taxon>
        <taxon>Segatella</taxon>
    </lineage>
</organism>
<dbReference type="GO" id="GO:0043138">
    <property type="term" value="F:3'-5' DNA helicase activity"/>
    <property type="evidence" value="ECO:0007669"/>
    <property type="project" value="UniProtKB-EC"/>
</dbReference>
<keyword evidence="3 12" id="KW-0378">Hydrolase</keyword>
<dbReference type="InterPro" id="IPR000212">
    <property type="entry name" value="DNA_helicase_UvrD/REP"/>
</dbReference>
<dbReference type="AlphaFoldDB" id="A0AAW5IUU9"/>
<feature type="compositionally biased region" description="Polar residues" evidence="13">
    <location>
        <begin position="671"/>
        <end position="683"/>
    </location>
</feature>
<comment type="catalytic activity">
    <reaction evidence="11">
        <text>ATP + H2O = ADP + phosphate + H(+)</text>
        <dbReference type="Rhea" id="RHEA:13065"/>
        <dbReference type="ChEBI" id="CHEBI:15377"/>
        <dbReference type="ChEBI" id="CHEBI:15378"/>
        <dbReference type="ChEBI" id="CHEBI:30616"/>
        <dbReference type="ChEBI" id="CHEBI:43474"/>
        <dbReference type="ChEBI" id="CHEBI:456216"/>
        <dbReference type="EC" id="5.6.2.4"/>
    </reaction>
</comment>
<evidence type="ECO:0000259" key="15">
    <source>
        <dbReference type="PROSITE" id="PS51217"/>
    </source>
</evidence>
<feature type="compositionally biased region" description="Low complexity" evidence="13">
    <location>
        <begin position="772"/>
        <end position="792"/>
    </location>
</feature>
<dbReference type="GO" id="GO:0016787">
    <property type="term" value="F:hydrolase activity"/>
    <property type="evidence" value="ECO:0007669"/>
    <property type="project" value="UniProtKB-UniRule"/>
</dbReference>
<dbReference type="GO" id="GO:0003677">
    <property type="term" value="F:DNA binding"/>
    <property type="evidence" value="ECO:0007669"/>
    <property type="project" value="UniProtKB-KW"/>
</dbReference>
<evidence type="ECO:0000313" key="17">
    <source>
        <dbReference type="Proteomes" id="UP001204486"/>
    </source>
</evidence>